<protein>
    <submittedName>
        <fullName evidence="1">Uncharacterized protein</fullName>
    </submittedName>
</protein>
<accession>A0ABD5P274</accession>
<proteinExistence type="predicted"/>
<dbReference type="EMBL" id="JBHSDJ010000119">
    <property type="protein sequence ID" value="MFC4248306.1"/>
    <property type="molecule type" value="Genomic_DNA"/>
</dbReference>
<comment type="caution">
    <text evidence="1">The sequence shown here is derived from an EMBL/GenBank/DDBJ whole genome shotgun (WGS) entry which is preliminary data.</text>
</comment>
<sequence length="201" mass="23168">MNLSDEPYRSPSEYTDEASLLHLWHQLVRKENWKEDYLVPRGSSWPNIRVWNGDSFDIGYVNKNDARVNLIVQSPEPPFDFVIGYCIGNELDREPSDARLVSKIRKAYERTEETLSDISDVFDDSTTVYRALVMAKDPAVGNPESEADLWEDILFNSLKQPQKSFMYLTVPDDDSGVERLVRYHPNFPSDGRSELESLLTD</sequence>
<evidence type="ECO:0000313" key="2">
    <source>
        <dbReference type="Proteomes" id="UP001595821"/>
    </source>
</evidence>
<gene>
    <name evidence="1" type="ORF">ACFOZ7_15435</name>
</gene>
<dbReference type="AlphaFoldDB" id="A0ABD5P274"/>
<name>A0ABD5P274_9EURY</name>
<reference evidence="1 2" key="1">
    <citation type="journal article" date="2014" name="Int. J. Syst. Evol. Microbiol.">
        <title>Complete genome sequence of Corynebacterium casei LMG S-19264T (=DSM 44701T), isolated from a smear-ripened cheese.</title>
        <authorList>
            <consortium name="US DOE Joint Genome Institute (JGI-PGF)"/>
            <person name="Walter F."/>
            <person name="Albersmeier A."/>
            <person name="Kalinowski J."/>
            <person name="Ruckert C."/>
        </authorList>
    </citation>
    <scope>NUCLEOTIDE SEQUENCE [LARGE SCALE GENOMIC DNA]</scope>
    <source>
        <strain evidence="1 2">IBRC-M 10912</strain>
    </source>
</reference>
<dbReference type="Proteomes" id="UP001595821">
    <property type="component" value="Unassembled WGS sequence"/>
</dbReference>
<evidence type="ECO:0000313" key="1">
    <source>
        <dbReference type="EMBL" id="MFC4248306.1"/>
    </source>
</evidence>
<organism evidence="1 2">
    <name type="scientific">Natribaculum luteum</name>
    <dbReference type="NCBI Taxonomy" id="1586232"/>
    <lineage>
        <taxon>Archaea</taxon>
        <taxon>Methanobacteriati</taxon>
        <taxon>Methanobacteriota</taxon>
        <taxon>Stenosarchaea group</taxon>
        <taxon>Halobacteria</taxon>
        <taxon>Halobacteriales</taxon>
        <taxon>Natrialbaceae</taxon>
        <taxon>Natribaculum</taxon>
    </lineage>
</organism>